<evidence type="ECO:0000256" key="12">
    <source>
        <dbReference type="ARBA" id="ARBA00049494"/>
    </source>
</evidence>
<evidence type="ECO:0000256" key="5">
    <source>
        <dbReference type="ARBA" id="ARBA00022679"/>
    </source>
</evidence>
<keyword evidence="5" id="KW-0808">Transferase</keyword>
<dbReference type="PANTHER" id="PTHR23293">
    <property type="entry name" value="FAD SYNTHETASE-RELATED FMN ADENYLYLTRANSFERASE"/>
    <property type="match status" value="1"/>
</dbReference>
<feature type="region of interest" description="Disordered" evidence="13">
    <location>
        <begin position="98"/>
        <end position="126"/>
    </location>
</feature>
<evidence type="ECO:0000256" key="9">
    <source>
        <dbReference type="ARBA" id="ARBA00022840"/>
    </source>
</evidence>
<keyword evidence="4" id="KW-0288">FMN</keyword>
<feature type="non-terminal residue" evidence="15">
    <location>
        <position position="1"/>
    </location>
</feature>
<dbReference type="EMBL" id="JAQQWI010000007">
    <property type="protein sequence ID" value="KAK8028259.1"/>
    <property type="molecule type" value="Genomic_DNA"/>
</dbReference>
<name>A0ABR1SAL0_9PEZI</name>
<reference evidence="15 16" key="1">
    <citation type="submission" date="2023-01" db="EMBL/GenBank/DDBJ databases">
        <title>Analysis of 21 Apiospora genomes using comparative genomics revels a genus with tremendous synthesis potential of carbohydrate active enzymes and secondary metabolites.</title>
        <authorList>
            <person name="Sorensen T."/>
        </authorList>
    </citation>
    <scope>NUCLEOTIDE SEQUENCE [LARGE SCALE GENOMIC DNA]</scope>
    <source>
        <strain evidence="15 16">CBS 20057</strain>
    </source>
</reference>
<dbReference type="InterPro" id="IPR002500">
    <property type="entry name" value="PAPS_reduct_dom"/>
</dbReference>
<protein>
    <recommendedName>
        <fullName evidence="2">FAD synthase</fullName>
        <ecNumber evidence="2">2.7.7.2</ecNumber>
    </recommendedName>
    <alternativeName>
        <fullName evidence="10">FAD pyrophosphorylase</fullName>
    </alternativeName>
    <alternativeName>
        <fullName evidence="11">FMN adenylyltransferase</fullName>
    </alternativeName>
</protein>
<proteinExistence type="predicted"/>
<feature type="domain" description="Phosphoadenosine phosphosulphate reductase" evidence="14">
    <location>
        <begin position="71"/>
        <end position="259"/>
    </location>
</feature>
<keyword evidence="6" id="KW-0548">Nucleotidyltransferase</keyword>
<evidence type="ECO:0000256" key="7">
    <source>
        <dbReference type="ARBA" id="ARBA00022741"/>
    </source>
</evidence>
<evidence type="ECO:0000256" key="6">
    <source>
        <dbReference type="ARBA" id="ARBA00022695"/>
    </source>
</evidence>
<evidence type="ECO:0000256" key="13">
    <source>
        <dbReference type="SAM" id="MobiDB-lite"/>
    </source>
</evidence>
<feature type="compositionally biased region" description="Low complexity" evidence="13">
    <location>
        <begin position="101"/>
        <end position="117"/>
    </location>
</feature>
<evidence type="ECO:0000313" key="15">
    <source>
        <dbReference type="EMBL" id="KAK8028259.1"/>
    </source>
</evidence>
<evidence type="ECO:0000259" key="14">
    <source>
        <dbReference type="Pfam" id="PF01507"/>
    </source>
</evidence>
<dbReference type="PANTHER" id="PTHR23293:SF9">
    <property type="entry name" value="FAD SYNTHASE"/>
    <property type="match status" value="1"/>
</dbReference>
<evidence type="ECO:0000256" key="11">
    <source>
        <dbReference type="ARBA" id="ARBA00031871"/>
    </source>
</evidence>
<feature type="region of interest" description="Disordered" evidence="13">
    <location>
        <begin position="251"/>
        <end position="298"/>
    </location>
</feature>
<evidence type="ECO:0000313" key="16">
    <source>
        <dbReference type="Proteomes" id="UP001396898"/>
    </source>
</evidence>
<evidence type="ECO:0000256" key="1">
    <source>
        <dbReference type="ARBA" id="ARBA00004726"/>
    </source>
</evidence>
<dbReference type="Pfam" id="PF01507">
    <property type="entry name" value="PAPS_reduct"/>
    <property type="match status" value="1"/>
</dbReference>
<accession>A0ABR1SAL0</accession>
<comment type="catalytic activity">
    <reaction evidence="12">
        <text>FMN + ATP + H(+) = FAD + diphosphate</text>
        <dbReference type="Rhea" id="RHEA:17237"/>
        <dbReference type="ChEBI" id="CHEBI:15378"/>
        <dbReference type="ChEBI" id="CHEBI:30616"/>
        <dbReference type="ChEBI" id="CHEBI:33019"/>
        <dbReference type="ChEBI" id="CHEBI:57692"/>
        <dbReference type="ChEBI" id="CHEBI:58210"/>
        <dbReference type="EC" id="2.7.7.2"/>
    </reaction>
</comment>
<keyword evidence="16" id="KW-1185">Reference proteome</keyword>
<evidence type="ECO:0000256" key="10">
    <source>
        <dbReference type="ARBA" id="ARBA00031145"/>
    </source>
</evidence>
<keyword evidence="8" id="KW-0274">FAD</keyword>
<organism evidence="15 16">
    <name type="scientific">Apiospora marii</name>
    <dbReference type="NCBI Taxonomy" id="335849"/>
    <lineage>
        <taxon>Eukaryota</taxon>
        <taxon>Fungi</taxon>
        <taxon>Dikarya</taxon>
        <taxon>Ascomycota</taxon>
        <taxon>Pezizomycotina</taxon>
        <taxon>Sordariomycetes</taxon>
        <taxon>Xylariomycetidae</taxon>
        <taxon>Amphisphaeriales</taxon>
        <taxon>Apiosporaceae</taxon>
        <taxon>Apiospora</taxon>
    </lineage>
</organism>
<evidence type="ECO:0000256" key="2">
    <source>
        <dbReference type="ARBA" id="ARBA00012393"/>
    </source>
</evidence>
<keyword evidence="9" id="KW-0067">ATP-binding</keyword>
<evidence type="ECO:0000256" key="8">
    <source>
        <dbReference type="ARBA" id="ARBA00022827"/>
    </source>
</evidence>
<dbReference type="CDD" id="cd23948">
    <property type="entry name" value="FAD_synthase"/>
    <property type="match status" value="1"/>
</dbReference>
<dbReference type="EC" id="2.7.7.2" evidence="2"/>
<evidence type="ECO:0000256" key="4">
    <source>
        <dbReference type="ARBA" id="ARBA00022643"/>
    </source>
</evidence>
<gene>
    <name evidence="15" type="ORF">PG991_005315</name>
</gene>
<comment type="pathway">
    <text evidence="1">Cofactor biosynthesis; FAD biosynthesis; FAD from FMN: step 1/1.</text>
</comment>
<comment type="caution">
    <text evidence="15">The sequence shown here is derived from an EMBL/GenBank/DDBJ whole genome shotgun (WGS) entry which is preliminary data.</text>
</comment>
<evidence type="ECO:0000256" key="3">
    <source>
        <dbReference type="ARBA" id="ARBA00022630"/>
    </source>
</evidence>
<dbReference type="Gene3D" id="3.40.50.620">
    <property type="entry name" value="HUPs"/>
    <property type="match status" value="1"/>
</dbReference>
<dbReference type="Proteomes" id="UP001396898">
    <property type="component" value="Unassembled WGS sequence"/>
</dbReference>
<sequence length="298" mass="33565">PTSTTPATHDGTSPMGDVADMRQLCLQLRSKLDNFLDTPTDDKVLKGVQAQVRIAQSVIEDALKRYRPDELLIAYNGGKDCLVLLVLTLASLPSHFPFQHPPNSNHSSSSQPQQNHNTRTAQSSNSLASRFPHALQALYIRPPRPFAEVDAFVAETTTTYHLDLATSDQPMKAALAEYLVKRPRVKAVFVGTRRTDPHGAALGFFDETDQDWPRFMRVHPVIDWHYREVWGFIRALDIPYCSLYDKGYTSLGGTDDTHPNPALRRGGDDTEEEKKTNTGFRPAYELMEDDEERLGRDR</sequence>
<dbReference type="SUPFAM" id="SSF52402">
    <property type="entry name" value="Adenine nucleotide alpha hydrolases-like"/>
    <property type="match status" value="1"/>
</dbReference>
<feature type="compositionally biased region" description="Basic and acidic residues" evidence="13">
    <location>
        <begin position="265"/>
        <end position="276"/>
    </location>
</feature>
<keyword evidence="3" id="KW-0285">Flavoprotein</keyword>
<dbReference type="InterPro" id="IPR014729">
    <property type="entry name" value="Rossmann-like_a/b/a_fold"/>
</dbReference>
<keyword evidence="7" id="KW-0547">Nucleotide-binding</keyword>